<dbReference type="EMBL" id="GBXM01064712">
    <property type="protein sequence ID" value="JAH43865.1"/>
    <property type="molecule type" value="Transcribed_RNA"/>
</dbReference>
<protein>
    <submittedName>
        <fullName evidence="1">Uncharacterized protein</fullName>
    </submittedName>
</protein>
<reference evidence="1" key="1">
    <citation type="submission" date="2014-11" db="EMBL/GenBank/DDBJ databases">
        <authorList>
            <person name="Amaro Gonzalez C."/>
        </authorList>
    </citation>
    <scope>NUCLEOTIDE SEQUENCE</scope>
</reference>
<dbReference type="AlphaFoldDB" id="A0A0E9ST99"/>
<organism evidence="1">
    <name type="scientific">Anguilla anguilla</name>
    <name type="common">European freshwater eel</name>
    <name type="synonym">Muraena anguilla</name>
    <dbReference type="NCBI Taxonomy" id="7936"/>
    <lineage>
        <taxon>Eukaryota</taxon>
        <taxon>Metazoa</taxon>
        <taxon>Chordata</taxon>
        <taxon>Craniata</taxon>
        <taxon>Vertebrata</taxon>
        <taxon>Euteleostomi</taxon>
        <taxon>Actinopterygii</taxon>
        <taxon>Neopterygii</taxon>
        <taxon>Teleostei</taxon>
        <taxon>Anguilliformes</taxon>
        <taxon>Anguillidae</taxon>
        <taxon>Anguilla</taxon>
    </lineage>
</organism>
<sequence>MQGNEAQNGQTTLSLGKERLTDCIHIQSKSNDPFTCFNHCGKEMVKYET</sequence>
<name>A0A0E9ST99_ANGAN</name>
<accession>A0A0E9ST99</accession>
<evidence type="ECO:0000313" key="1">
    <source>
        <dbReference type="EMBL" id="JAH43865.1"/>
    </source>
</evidence>
<proteinExistence type="predicted"/>
<reference evidence="1" key="2">
    <citation type="journal article" date="2015" name="Fish Shellfish Immunol.">
        <title>Early steps in the European eel (Anguilla anguilla)-Vibrio vulnificus interaction in the gills: Role of the RtxA13 toxin.</title>
        <authorList>
            <person name="Callol A."/>
            <person name="Pajuelo D."/>
            <person name="Ebbesson L."/>
            <person name="Teles M."/>
            <person name="MacKenzie S."/>
            <person name="Amaro C."/>
        </authorList>
    </citation>
    <scope>NUCLEOTIDE SEQUENCE</scope>
</reference>